<dbReference type="InterPro" id="IPR017853">
    <property type="entry name" value="GH"/>
</dbReference>
<dbReference type="InterPro" id="IPR051923">
    <property type="entry name" value="Glycosyl_Hydrolase_39"/>
</dbReference>
<dbReference type="OrthoDB" id="8905641at2"/>
<feature type="region of interest" description="Disordered" evidence="1">
    <location>
        <begin position="77"/>
        <end position="105"/>
    </location>
</feature>
<dbReference type="AlphaFoldDB" id="A0A7Z2J8U5"/>
<dbReference type="Proteomes" id="UP000434209">
    <property type="component" value="Chromosome 1"/>
</dbReference>
<dbReference type="SUPFAM" id="SSF51445">
    <property type="entry name" value="(Trans)glycosidases"/>
    <property type="match status" value="1"/>
</dbReference>
<protein>
    <submittedName>
        <fullName evidence="3">Uncharacterized protein</fullName>
    </submittedName>
</protein>
<keyword evidence="4" id="KW-1185">Reference proteome</keyword>
<dbReference type="GO" id="GO:0004553">
    <property type="term" value="F:hydrolase activity, hydrolyzing O-glycosyl compounds"/>
    <property type="evidence" value="ECO:0007669"/>
    <property type="project" value="TreeGrafter"/>
</dbReference>
<gene>
    <name evidence="3" type="ORF">FAZ97_02365</name>
</gene>
<keyword evidence="2" id="KW-0812">Transmembrane</keyword>
<evidence type="ECO:0000313" key="3">
    <source>
        <dbReference type="EMBL" id="QGZ56047.1"/>
    </source>
</evidence>
<dbReference type="EMBL" id="CP046909">
    <property type="protein sequence ID" value="QGZ56047.1"/>
    <property type="molecule type" value="Genomic_DNA"/>
</dbReference>
<name>A0A7Z2J8U5_9BURK</name>
<accession>A0A7Z2J8U5</accession>
<dbReference type="KEGG" id="pacp:FAZ97_02365"/>
<feature type="transmembrane region" description="Helical" evidence="2">
    <location>
        <begin position="45"/>
        <end position="64"/>
    </location>
</feature>
<dbReference type="Gene3D" id="3.20.20.80">
    <property type="entry name" value="Glycosidases"/>
    <property type="match status" value="1"/>
</dbReference>
<sequence length="682" mass="73381">MASNDLLEQLVLPFHAVRNLPMTLRLALASAFVTPRCARRSRARSWVPAATLALGFIGIVFPAMSCRAADGPVCRSAGSRATADAGDDPISADTPGSDGTRLYPRGKSVRIDVTTRATRDDKVQWQITDTWSRPQANGNFTVAAGPHVTSLTCTLPQAGYFAFSASLASQPATGLPQRGTRPAGIATFGVLPDVSAALPAPTFARQDLHRFGGQGSAYIAPGQHCCGGDGLRPLYTDLGLAWANDKRGWYVMEPKGPNTFDAAASELDLQFKPGDIMRLITLDGFPAWASPNGQETHSYLPASLAQLRDYMSRVGTESARIRARVFPRQAHNYYQVTWEPDKDGGLPWKDTDAHFVDLYKTVYEGIHATDPSAIVMGPTYAGVQGNTEWLKKFAPFGIAKYIDGVTIHGYYDFGTSPSHPPERLYGAPEKGTLSLPEAMRELRSTMRDMLKPGAPLFVTETGISYDIGTNYAANYPDAQTLYAQGAVVARAHLILLGEGADTTFIFYGADMPETTPGYGVFFELEHPKGMYGASNISPKPAALAVATMTRLIDGTYTLGPLRGTPALVYAYAFARPGGSRNKDSKGGGKVITALWSHDNARWSAKSGFDATRATNYTLQVDARGRSGQVSVFDMMGNPTTMTYNDGMLPLRLTESPVYVVSDNADVARANAVTPAGYVAPKP</sequence>
<evidence type="ECO:0000256" key="2">
    <source>
        <dbReference type="SAM" id="Phobius"/>
    </source>
</evidence>
<keyword evidence="2" id="KW-0472">Membrane</keyword>
<evidence type="ECO:0000256" key="1">
    <source>
        <dbReference type="SAM" id="MobiDB-lite"/>
    </source>
</evidence>
<organism evidence="3 4">
    <name type="scientific">Paraburkholderia acidiphila</name>
    <dbReference type="NCBI Taxonomy" id="2571747"/>
    <lineage>
        <taxon>Bacteria</taxon>
        <taxon>Pseudomonadati</taxon>
        <taxon>Pseudomonadota</taxon>
        <taxon>Betaproteobacteria</taxon>
        <taxon>Burkholderiales</taxon>
        <taxon>Burkholderiaceae</taxon>
        <taxon>Paraburkholderia</taxon>
    </lineage>
</organism>
<keyword evidence="2" id="KW-1133">Transmembrane helix</keyword>
<dbReference type="PANTHER" id="PTHR12631">
    <property type="entry name" value="ALPHA-L-IDURONIDASE"/>
    <property type="match status" value="1"/>
</dbReference>
<evidence type="ECO:0000313" key="4">
    <source>
        <dbReference type="Proteomes" id="UP000434209"/>
    </source>
</evidence>
<reference evidence="3 4" key="1">
    <citation type="submission" date="2019-12" db="EMBL/GenBank/DDBJ databases">
        <title>Paraburkholderia acidiphila 7Q-K02 sp. nov and Paraburkholderia acidisoli DHF22 sp. nov., two strains isolated from forest soil.</title>
        <authorList>
            <person name="Gao Z."/>
            <person name="Qiu L."/>
        </authorList>
    </citation>
    <scope>NUCLEOTIDE SEQUENCE [LARGE SCALE GENOMIC DNA]</scope>
    <source>
        <strain evidence="3 4">7Q-K02</strain>
    </source>
</reference>
<dbReference type="PANTHER" id="PTHR12631:SF10">
    <property type="entry name" value="BETA-XYLOSIDASE-LIKE PROTEIN-RELATED"/>
    <property type="match status" value="1"/>
</dbReference>
<proteinExistence type="predicted"/>